<gene>
    <name evidence="1" type="ORF">UFOVP242_94</name>
</gene>
<evidence type="ECO:0000313" key="1">
    <source>
        <dbReference type="EMBL" id="CAB5221827.1"/>
    </source>
</evidence>
<proteinExistence type="predicted"/>
<sequence length="96" mass="11050">MEETRDADLVCINKNMPTYTFRNKDTNEVFDKIMSWNSREEYLKENPNLETLIGAPAMGDVVRLGIRKPDQGFNEVLSKIHAANYKSNLADKLSRK</sequence>
<dbReference type="EMBL" id="LR798294">
    <property type="protein sequence ID" value="CAB5221827.1"/>
    <property type="molecule type" value="Genomic_DNA"/>
</dbReference>
<name>A0A6J7WVS7_9CAUD</name>
<reference evidence="1" key="1">
    <citation type="submission" date="2020-05" db="EMBL/GenBank/DDBJ databases">
        <authorList>
            <person name="Chiriac C."/>
            <person name="Salcher M."/>
            <person name="Ghai R."/>
            <person name="Kavagutti S V."/>
        </authorList>
    </citation>
    <scope>NUCLEOTIDE SEQUENCE</scope>
</reference>
<protein>
    <submittedName>
        <fullName evidence="1">Uncharacterized protein</fullName>
    </submittedName>
</protein>
<accession>A0A6J7WVS7</accession>
<organism evidence="1">
    <name type="scientific">uncultured Caudovirales phage</name>
    <dbReference type="NCBI Taxonomy" id="2100421"/>
    <lineage>
        <taxon>Viruses</taxon>
        <taxon>Duplodnaviria</taxon>
        <taxon>Heunggongvirae</taxon>
        <taxon>Uroviricota</taxon>
        <taxon>Caudoviricetes</taxon>
        <taxon>Peduoviridae</taxon>
        <taxon>Maltschvirus</taxon>
        <taxon>Maltschvirus maltsch</taxon>
    </lineage>
</organism>